<evidence type="ECO:0000256" key="4">
    <source>
        <dbReference type="ARBA" id="ARBA00023136"/>
    </source>
</evidence>
<evidence type="ECO:0000256" key="3">
    <source>
        <dbReference type="ARBA" id="ARBA00022989"/>
    </source>
</evidence>
<evidence type="ECO:0000256" key="5">
    <source>
        <dbReference type="SAM" id="Phobius"/>
    </source>
</evidence>
<dbReference type="InterPro" id="IPR037185">
    <property type="entry name" value="EmrE-like"/>
</dbReference>
<evidence type="ECO:0000313" key="7">
    <source>
        <dbReference type="EMBL" id="CAF5211991.1"/>
    </source>
</evidence>
<feature type="transmembrane region" description="Helical" evidence="5">
    <location>
        <begin position="34"/>
        <end position="54"/>
    </location>
</feature>
<dbReference type="InterPro" id="IPR050186">
    <property type="entry name" value="TPT_transporter"/>
</dbReference>
<feature type="transmembrane region" description="Helical" evidence="5">
    <location>
        <begin position="107"/>
        <end position="138"/>
    </location>
</feature>
<evidence type="ECO:0000256" key="1">
    <source>
        <dbReference type="ARBA" id="ARBA00004141"/>
    </source>
</evidence>
<sequence>FFPRFEFSSYFSLQNVYSKLLISGEHYRYTAIELQFWASLLACIFQLPLLLYYVDIPLALSLTSKTLALLYIFNGFFYHIQAVAAFAIMAYISPITHSVANTIKRALMIWISIIIFHNPVTFLSGAGTFIVMFGVILYNEGRDVKKKPRIVNVDSPTMITWRYV</sequence>
<evidence type="ECO:0000259" key="6">
    <source>
        <dbReference type="Pfam" id="PF03151"/>
    </source>
</evidence>
<keyword evidence="4 5" id="KW-0472">Membrane</keyword>
<comment type="caution">
    <text evidence="7">The sequence shown here is derived from an EMBL/GenBank/DDBJ whole genome shotgun (WGS) entry which is preliminary data.</text>
</comment>
<protein>
    <recommendedName>
        <fullName evidence="6">Sugar phosphate transporter domain-containing protein</fullName>
    </recommendedName>
</protein>
<reference evidence="7" key="1">
    <citation type="submission" date="2021-02" db="EMBL/GenBank/DDBJ databases">
        <authorList>
            <person name="Nowell W R."/>
        </authorList>
    </citation>
    <scope>NUCLEOTIDE SEQUENCE</scope>
</reference>
<feature type="non-terminal residue" evidence="7">
    <location>
        <position position="164"/>
    </location>
</feature>
<dbReference type="AlphaFoldDB" id="A0A8S3J607"/>
<organism evidence="7 8">
    <name type="scientific">Rotaria magnacalcarata</name>
    <dbReference type="NCBI Taxonomy" id="392030"/>
    <lineage>
        <taxon>Eukaryota</taxon>
        <taxon>Metazoa</taxon>
        <taxon>Spiralia</taxon>
        <taxon>Gnathifera</taxon>
        <taxon>Rotifera</taxon>
        <taxon>Eurotatoria</taxon>
        <taxon>Bdelloidea</taxon>
        <taxon>Philodinida</taxon>
        <taxon>Philodinidae</taxon>
        <taxon>Rotaria</taxon>
    </lineage>
</organism>
<feature type="domain" description="Sugar phosphate transporter" evidence="6">
    <location>
        <begin position="11"/>
        <end position="139"/>
    </location>
</feature>
<dbReference type="PANTHER" id="PTHR11132">
    <property type="entry name" value="SOLUTE CARRIER FAMILY 35"/>
    <property type="match status" value="1"/>
</dbReference>
<name>A0A8S3J607_9BILA</name>
<dbReference type="SUPFAM" id="SSF103481">
    <property type="entry name" value="Multidrug resistance efflux transporter EmrE"/>
    <property type="match status" value="1"/>
</dbReference>
<dbReference type="GO" id="GO:0016020">
    <property type="term" value="C:membrane"/>
    <property type="evidence" value="ECO:0007669"/>
    <property type="project" value="UniProtKB-SubCell"/>
</dbReference>
<evidence type="ECO:0000256" key="2">
    <source>
        <dbReference type="ARBA" id="ARBA00022692"/>
    </source>
</evidence>
<proteinExistence type="predicted"/>
<dbReference type="InterPro" id="IPR004853">
    <property type="entry name" value="Sugar_P_trans_dom"/>
</dbReference>
<dbReference type="Pfam" id="PF03151">
    <property type="entry name" value="TPT"/>
    <property type="match status" value="1"/>
</dbReference>
<feature type="transmembrane region" description="Helical" evidence="5">
    <location>
        <begin position="66"/>
        <end position="92"/>
    </location>
</feature>
<dbReference type="EMBL" id="CAJOBJ010354094">
    <property type="protein sequence ID" value="CAF5211991.1"/>
    <property type="molecule type" value="Genomic_DNA"/>
</dbReference>
<dbReference type="Proteomes" id="UP000681720">
    <property type="component" value="Unassembled WGS sequence"/>
</dbReference>
<keyword evidence="3 5" id="KW-1133">Transmembrane helix</keyword>
<keyword evidence="2 5" id="KW-0812">Transmembrane</keyword>
<comment type="subcellular location">
    <subcellularLocation>
        <location evidence="1">Membrane</location>
        <topology evidence="1">Multi-pass membrane protein</topology>
    </subcellularLocation>
</comment>
<accession>A0A8S3J607</accession>
<evidence type="ECO:0000313" key="8">
    <source>
        <dbReference type="Proteomes" id="UP000681720"/>
    </source>
</evidence>
<gene>
    <name evidence="7" type="ORF">GIL414_LOCUS80120</name>
</gene>